<protein>
    <recommendedName>
        <fullName evidence="1">glutamate formimidoyltransferase</fullName>
        <ecNumber evidence="1">2.1.2.5</ecNumber>
    </recommendedName>
</protein>
<dbReference type="InterPro" id="IPR037064">
    <property type="entry name" value="Formiminotransferase_N_sf"/>
</dbReference>
<accession>A0AAV0C9S7</accession>
<dbReference type="InterPro" id="IPR012886">
    <property type="entry name" value="Formiminotransferase_N"/>
</dbReference>
<dbReference type="SMART" id="SM01222">
    <property type="entry name" value="FTCD_N"/>
    <property type="match status" value="1"/>
</dbReference>
<dbReference type="EMBL" id="CAMAPF010000021">
    <property type="protein sequence ID" value="CAH9071932.1"/>
    <property type="molecule type" value="Genomic_DNA"/>
</dbReference>
<dbReference type="EC" id="2.1.2.5" evidence="1"/>
<dbReference type="Proteomes" id="UP001152523">
    <property type="component" value="Unassembled WGS sequence"/>
</dbReference>
<dbReference type="AlphaFoldDB" id="A0AAV0C9S7"/>
<dbReference type="InterPro" id="IPR037070">
    <property type="entry name" value="Formiminotransferase_C_sf"/>
</dbReference>
<dbReference type="PANTHER" id="PTHR12234:SF1">
    <property type="entry name" value="FORMIMINOTRANSFERASE N-TERMINAL SUBDOMAIN-CONTAINING PROTEIN"/>
    <property type="match status" value="1"/>
</dbReference>
<evidence type="ECO:0000256" key="2">
    <source>
        <dbReference type="ARBA" id="ARBA00022679"/>
    </source>
</evidence>
<reference evidence="5" key="1">
    <citation type="submission" date="2022-07" db="EMBL/GenBank/DDBJ databases">
        <authorList>
            <person name="Macas J."/>
            <person name="Novak P."/>
            <person name="Neumann P."/>
        </authorList>
    </citation>
    <scope>NUCLEOTIDE SEQUENCE</scope>
</reference>
<evidence type="ECO:0000313" key="6">
    <source>
        <dbReference type="Proteomes" id="UP001152523"/>
    </source>
</evidence>
<dbReference type="Gene3D" id="3.30.70.670">
    <property type="entry name" value="Formiminotransferase, C-terminal subdomain"/>
    <property type="match status" value="1"/>
</dbReference>
<dbReference type="InterPro" id="IPR013802">
    <property type="entry name" value="Formiminotransferase_C"/>
</dbReference>
<dbReference type="Pfam" id="PF07837">
    <property type="entry name" value="FTCD_N"/>
    <property type="match status" value="1"/>
</dbReference>
<dbReference type="SMART" id="SM01221">
    <property type="entry name" value="FTCD"/>
    <property type="match status" value="1"/>
</dbReference>
<dbReference type="SUPFAM" id="SSF55116">
    <property type="entry name" value="Formiminotransferase domain of formiminotransferase-cyclodeaminase"/>
    <property type="match status" value="1"/>
</dbReference>
<feature type="domain" description="Formiminotransferase N-terminal subdomain" evidence="4">
    <location>
        <begin position="5"/>
        <end position="200"/>
    </location>
</feature>
<name>A0AAV0C9S7_9ASTE</name>
<organism evidence="5 6">
    <name type="scientific">Cuscuta epithymum</name>
    <dbReference type="NCBI Taxonomy" id="186058"/>
    <lineage>
        <taxon>Eukaryota</taxon>
        <taxon>Viridiplantae</taxon>
        <taxon>Streptophyta</taxon>
        <taxon>Embryophyta</taxon>
        <taxon>Tracheophyta</taxon>
        <taxon>Spermatophyta</taxon>
        <taxon>Magnoliopsida</taxon>
        <taxon>eudicotyledons</taxon>
        <taxon>Gunneridae</taxon>
        <taxon>Pentapetalae</taxon>
        <taxon>asterids</taxon>
        <taxon>lamiids</taxon>
        <taxon>Solanales</taxon>
        <taxon>Convolvulaceae</taxon>
        <taxon>Cuscuteae</taxon>
        <taxon>Cuscuta</taxon>
        <taxon>Cuscuta subgen. Cuscuta</taxon>
    </lineage>
</organism>
<dbReference type="PANTHER" id="PTHR12234">
    <property type="entry name" value="FORMIMINOTRANSFERASE-CYCLODEAMINASE"/>
    <property type="match status" value="1"/>
</dbReference>
<gene>
    <name evidence="5" type="ORF">CEPIT_LOCUS4132</name>
</gene>
<proteinExistence type="predicted"/>
<dbReference type="InterPro" id="IPR022384">
    <property type="entry name" value="FormiminoTrfase_cat_dom_sf"/>
</dbReference>
<keyword evidence="2" id="KW-0808">Transferase</keyword>
<dbReference type="Gene3D" id="3.30.990.10">
    <property type="entry name" value="Formiminotransferase, N-terminal subdomain"/>
    <property type="match status" value="1"/>
</dbReference>
<feature type="domain" description="Formiminotransferase C-terminal subdomain" evidence="3">
    <location>
        <begin position="205"/>
        <end position="295"/>
    </location>
</feature>
<comment type="caution">
    <text evidence="5">The sequence shown here is derived from an EMBL/GenBank/DDBJ whole genome shotgun (WGS) entry which is preliminary data.</text>
</comment>
<evidence type="ECO:0000259" key="4">
    <source>
        <dbReference type="SMART" id="SM01222"/>
    </source>
</evidence>
<sequence>MLKPMLACCKIYISESRNRAALESIERAAKLFPGVAIINKFEDEIYNRVGYTIVSNLAPRGPPIKQQCPLKNAVLEMVRTALDTIDLQLHYGNHPRVGIVDHICFHPLAATTLEDVAGTAKSLAADVGSSLQVPTFLYGAAHGEGRSLDSIRRELGYFRPNAQGNQWAGGMISDTLLVKPDEGPNQAVISKGIIVIGATGWVDNYNIPVFSNDINVVRRIAKRASGRGGGLTSVQSMALCHTEGVIEVACNLLEPNKVNGIQVQLEVERLAKEEGVCVGKGYYTDLPQENIVDSYLKLV</sequence>
<evidence type="ECO:0000256" key="1">
    <source>
        <dbReference type="ARBA" id="ARBA00012252"/>
    </source>
</evidence>
<dbReference type="GO" id="GO:0030409">
    <property type="term" value="F:glutamate formimidoyltransferase activity"/>
    <property type="evidence" value="ECO:0007669"/>
    <property type="project" value="UniProtKB-EC"/>
</dbReference>
<dbReference type="GO" id="GO:0005542">
    <property type="term" value="F:folic acid binding"/>
    <property type="evidence" value="ECO:0007669"/>
    <property type="project" value="InterPro"/>
</dbReference>
<dbReference type="InterPro" id="IPR051623">
    <property type="entry name" value="FTCD"/>
</dbReference>
<keyword evidence="6" id="KW-1185">Reference proteome</keyword>
<evidence type="ECO:0000259" key="3">
    <source>
        <dbReference type="SMART" id="SM01221"/>
    </source>
</evidence>
<evidence type="ECO:0000313" key="5">
    <source>
        <dbReference type="EMBL" id="CAH9071932.1"/>
    </source>
</evidence>